<evidence type="ECO:0000256" key="1">
    <source>
        <dbReference type="SAM" id="MobiDB-lite"/>
    </source>
</evidence>
<keyword evidence="3" id="KW-1185">Reference proteome</keyword>
<organism evidence="2 3">
    <name type="scientific">Pelobates cultripes</name>
    <name type="common">Western spadefoot toad</name>
    <dbReference type="NCBI Taxonomy" id="61616"/>
    <lineage>
        <taxon>Eukaryota</taxon>
        <taxon>Metazoa</taxon>
        <taxon>Chordata</taxon>
        <taxon>Craniata</taxon>
        <taxon>Vertebrata</taxon>
        <taxon>Euteleostomi</taxon>
        <taxon>Amphibia</taxon>
        <taxon>Batrachia</taxon>
        <taxon>Anura</taxon>
        <taxon>Pelobatoidea</taxon>
        <taxon>Pelobatidae</taxon>
        <taxon>Pelobates</taxon>
    </lineage>
</organism>
<gene>
    <name evidence="2" type="ORF">PECUL_23A056092</name>
</gene>
<feature type="compositionally biased region" description="Basic residues" evidence="1">
    <location>
        <begin position="36"/>
        <end position="51"/>
    </location>
</feature>
<dbReference type="AlphaFoldDB" id="A0AAD1R8D2"/>
<protein>
    <submittedName>
        <fullName evidence="2">Uncharacterized protein</fullName>
    </submittedName>
</protein>
<reference evidence="2" key="1">
    <citation type="submission" date="2022-03" db="EMBL/GenBank/DDBJ databases">
        <authorList>
            <person name="Alioto T."/>
            <person name="Alioto T."/>
            <person name="Gomez Garrido J."/>
        </authorList>
    </citation>
    <scope>NUCLEOTIDE SEQUENCE</scope>
</reference>
<dbReference type="Proteomes" id="UP001295444">
    <property type="component" value="Chromosome 01"/>
</dbReference>
<sequence length="107" mass="11660">MLTALIQAPVPQGCKAILTDSFPAVMDGAQIPLRKRATSRAKSARLRKRAKAQRDSSEFEFSDIKKESNESIMDASDYQSKPDSDSVGGEEMASSYSMFPAMVSGNH</sequence>
<proteinExistence type="predicted"/>
<feature type="region of interest" description="Disordered" evidence="1">
    <location>
        <begin position="36"/>
        <end position="92"/>
    </location>
</feature>
<evidence type="ECO:0000313" key="2">
    <source>
        <dbReference type="EMBL" id="CAH2224429.1"/>
    </source>
</evidence>
<feature type="compositionally biased region" description="Basic and acidic residues" evidence="1">
    <location>
        <begin position="52"/>
        <end position="69"/>
    </location>
</feature>
<dbReference type="EMBL" id="OW240912">
    <property type="protein sequence ID" value="CAH2224429.1"/>
    <property type="molecule type" value="Genomic_DNA"/>
</dbReference>
<accession>A0AAD1R8D2</accession>
<evidence type="ECO:0000313" key="3">
    <source>
        <dbReference type="Proteomes" id="UP001295444"/>
    </source>
</evidence>
<name>A0AAD1R8D2_PELCU</name>